<dbReference type="KEGG" id="ehx:EMIHUDRAFT_456641"/>
<proteinExistence type="predicted"/>
<feature type="compositionally biased region" description="Gly residues" evidence="1">
    <location>
        <begin position="27"/>
        <end position="50"/>
    </location>
</feature>
<feature type="compositionally biased region" description="Gly residues" evidence="1">
    <location>
        <begin position="82"/>
        <end position="97"/>
    </location>
</feature>
<accession>R1D4I7</accession>
<gene>
    <name evidence="2" type="ORF">EMIHUDRAFT_456641</name>
</gene>
<feature type="compositionally biased region" description="Basic and acidic residues" evidence="1">
    <location>
        <begin position="66"/>
        <end position="81"/>
    </location>
</feature>
<dbReference type="AlphaFoldDB" id="R1D4I7"/>
<feature type="region of interest" description="Disordered" evidence="1">
    <location>
        <begin position="1"/>
        <end position="101"/>
    </location>
</feature>
<dbReference type="HOGENOM" id="CLU_1559342_0_0_1"/>
<organism evidence="2">
    <name type="scientific">Emiliania huxleyi</name>
    <name type="common">Coccolithophore</name>
    <name type="synonym">Pontosphaera huxleyi</name>
    <dbReference type="NCBI Taxonomy" id="2903"/>
    <lineage>
        <taxon>Eukaryota</taxon>
        <taxon>Haptista</taxon>
        <taxon>Haptophyta</taxon>
        <taxon>Prymnesiophyceae</taxon>
        <taxon>Isochrysidales</taxon>
        <taxon>Noelaerhabdaceae</taxon>
        <taxon>Emiliania</taxon>
    </lineage>
</organism>
<evidence type="ECO:0000313" key="2">
    <source>
        <dbReference type="EMBL" id="EOD30298.1"/>
    </source>
</evidence>
<dbReference type="GeneID" id="17275572"/>
<dbReference type="EMBL" id="KB864726">
    <property type="protein sequence ID" value="EOD30298.1"/>
    <property type="molecule type" value="Genomic_DNA"/>
</dbReference>
<protein>
    <submittedName>
        <fullName evidence="2">Uncharacterized protein</fullName>
    </submittedName>
</protein>
<name>R1D4I7_EMIHU</name>
<reference evidence="2" key="1">
    <citation type="submission" date="2012-07" db="EMBL/GenBank/DDBJ databases">
        <title>Genome variability drives Emilianias global distribution.</title>
        <authorList>
            <consortium name="DOE Joint Genome Institute"/>
            <person name="Read B."/>
            <person name="Kegel J."/>
            <person name="Klute M."/>
            <person name="Kuo A."/>
            <person name="Lefebvre S.C."/>
            <person name="Maumus F."/>
            <person name="Mayer C."/>
            <person name="Miller J."/>
            <person name="Allen A."/>
            <person name="Bidle K."/>
            <person name="Borodovsky M."/>
            <person name="Bowler C."/>
            <person name="Brownlee C."/>
            <person name="Claverie J.-M."/>
            <person name="Cock M."/>
            <person name="De Vargas C."/>
            <person name="Elias M."/>
            <person name="Frickenhaus S."/>
            <person name="Gladyshev V.N."/>
            <person name="Gonzalez K."/>
            <person name="Guda C."/>
            <person name="Hadaegh A."/>
            <person name="Herman E."/>
            <person name="Iglesias-Rodriguez D."/>
            <person name="Jones B."/>
            <person name="Lawson T."/>
            <person name="Leese F."/>
            <person name="Lin Y.-C."/>
            <person name="Lindquist E."/>
            <person name="Lobanov A."/>
            <person name="Lucas S."/>
            <person name="Malik S.-H.B."/>
            <person name="Marsh M.E."/>
            <person name="Mock T."/>
            <person name="Monier A."/>
            <person name="Moreau H."/>
            <person name="Mueller-Roeber B."/>
            <person name="Napier J."/>
            <person name="Ogata H."/>
            <person name="Parker M."/>
            <person name="Probert I."/>
            <person name="Quesneville H."/>
            <person name="Raines C."/>
            <person name="Rensing S."/>
            <person name="Riano-Pachon D.M."/>
            <person name="Richier S."/>
            <person name="Rokitta S."/>
            <person name="Salamov A."/>
            <person name="Sarno A.F."/>
            <person name="Schmutz J."/>
            <person name="Schroeder D."/>
            <person name="Shiraiwa Y."/>
            <person name="Soanes D.M."/>
            <person name="Valentin K."/>
            <person name="Van Der Giezen M."/>
            <person name="Van Der Peer Y."/>
            <person name="Vardi A."/>
            <person name="Verret F."/>
            <person name="Von Dassow P."/>
            <person name="Wheeler G."/>
            <person name="Williams B."/>
            <person name="Wilson W."/>
            <person name="Wolfe G."/>
            <person name="Wurch L.L."/>
            <person name="Young J."/>
            <person name="Dacks J.B."/>
            <person name="Delwiche C.F."/>
            <person name="Dyhrman S."/>
            <person name="Glockner G."/>
            <person name="John U."/>
            <person name="Richards T."/>
            <person name="Worden A.Z."/>
            <person name="Zhang X."/>
            <person name="Grigoriev I.V."/>
        </authorList>
    </citation>
    <scope>NUCLEOTIDE SEQUENCE</scope>
    <source>
        <strain evidence="2">CCMP1516</strain>
    </source>
</reference>
<sequence length="172" mass="16881">GAAVPGRAWLAHRGARVPRAATERRPGGAGGGAGGGGGGAHSGGRPGTGGAAPRRARGAEARGSGARREAKGGPRGDEGGHGKGPCRGCGAGAGPGFGRKEAAHRVGGQHVLRHLPRARGGGGARQRAVRRAATDKRCRRRGLAVPFCGTRSAIAVYAVACVGSFAPADTHA</sequence>
<dbReference type="RefSeq" id="XP_005782727.1">
    <property type="nucleotide sequence ID" value="XM_005782670.1"/>
</dbReference>
<evidence type="ECO:0000256" key="1">
    <source>
        <dbReference type="SAM" id="MobiDB-lite"/>
    </source>
</evidence>
<feature type="non-terminal residue" evidence="2">
    <location>
        <position position="1"/>
    </location>
</feature>